<gene>
    <name evidence="2" type="ORF">OFY01_20975</name>
</gene>
<evidence type="ECO:0000313" key="3">
    <source>
        <dbReference type="Proteomes" id="UP001163064"/>
    </source>
</evidence>
<reference evidence="2" key="1">
    <citation type="submission" date="2022-10" db="EMBL/GenBank/DDBJ databases">
        <title>Streptomyces beihaiensis sp. nov., a chitin degrading actinobacterium, isolated from shrimp pond soil.</title>
        <authorList>
            <person name="Xie J."/>
            <person name="Shen N."/>
        </authorList>
    </citation>
    <scope>NUCLEOTIDE SEQUENCE</scope>
    <source>
        <strain evidence="2">GXMU-J5</strain>
    </source>
</reference>
<protein>
    <submittedName>
        <fullName evidence="2">Uncharacterized protein</fullName>
    </submittedName>
</protein>
<dbReference type="RefSeq" id="WP_266602214.1">
    <property type="nucleotide sequence ID" value="NZ_JAPHNL010000263.1"/>
</dbReference>
<evidence type="ECO:0000256" key="1">
    <source>
        <dbReference type="SAM" id="MobiDB-lite"/>
    </source>
</evidence>
<evidence type="ECO:0000313" key="2">
    <source>
        <dbReference type="EMBL" id="MCX3062189.1"/>
    </source>
</evidence>
<keyword evidence="3" id="KW-1185">Reference proteome</keyword>
<proteinExistence type="predicted"/>
<sequence>MTEKPDARGRLGRALPRSRRGRLLLISALVLALAGTGLGTWEAGTWPWPKDRYCWGAWEESSGPGFLGDEALGGGGHGSRSGSETAPAPERPTGR</sequence>
<comment type="caution">
    <text evidence="2">The sequence shown here is derived from an EMBL/GenBank/DDBJ whole genome shotgun (WGS) entry which is preliminary data.</text>
</comment>
<name>A0ABT3TYT8_9ACTN</name>
<dbReference type="Proteomes" id="UP001163064">
    <property type="component" value="Unassembled WGS sequence"/>
</dbReference>
<dbReference type="EMBL" id="JAPHNL010000263">
    <property type="protein sequence ID" value="MCX3062189.1"/>
    <property type="molecule type" value="Genomic_DNA"/>
</dbReference>
<organism evidence="2 3">
    <name type="scientific">Streptomyces beihaiensis</name>
    <dbReference type="NCBI Taxonomy" id="2984495"/>
    <lineage>
        <taxon>Bacteria</taxon>
        <taxon>Bacillati</taxon>
        <taxon>Actinomycetota</taxon>
        <taxon>Actinomycetes</taxon>
        <taxon>Kitasatosporales</taxon>
        <taxon>Streptomycetaceae</taxon>
        <taxon>Streptomyces</taxon>
    </lineage>
</organism>
<feature type="region of interest" description="Disordered" evidence="1">
    <location>
        <begin position="65"/>
        <end position="95"/>
    </location>
</feature>
<accession>A0ABT3TYT8</accession>